<name>A0A6T1BD68_9DINO</name>
<dbReference type="EMBL" id="HBNR01035789">
    <property type="protein sequence ID" value="CAE4591766.1"/>
    <property type="molecule type" value="Transcribed_RNA"/>
</dbReference>
<feature type="region of interest" description="Disordered" evidence="1">
    <location>
        <begin position="178"/>
        <end position="350"/>
    </location>
</feature>
<gene>
    <name evidence="2" type="ORF">AMON00008_LOCUS24588</name>
    <name evidence="3" type="ORF">AMON00008_LOCUS24589</name>
</gene>
<protein>
    <submittedName>
        <fullName evidence="2">Uncharacterized protein</fullName>
    </submittedName>
</protein>
<dbReference type="EMBL" id="HBNR01035790">
    <property type="protein sequence ID" value="CAE4591768.1"/>
    <property type="molecule type" value="Transcribed_RNA"/>
</dbReference>
<sequence length="370" mass="39401">MTDSPPSSANSQPVPADPVEEPSPAREAKLENPAWEADARQPGVAAASSVAGPPESEASRGRSVTNRSPPPANQPGSKGNEEAPAKRRRKSDLLPEAPQTPPRGVSREEQRVEREIAKGLSLVHSGKASAAAGRLEDACSGYVLGLQRLLALDKQHPKIVAIAGRLARYVDEAERLQRELDSGAQGSCGSRQEAPTDPSAGRTRRPEAERSGGDAPPAAPTVRPGHSRSRSRSRQCLGDLPRPQALPLRPRPGWSRSRSRRRGSGGPDGGSRRDAGGLASGPGRPSRRASGAMGVPLPAPVPQPRHREKPVFCRERSPPGRARGADSRSRGAQDRRRGRRGNRGDSRHRVVHIIRGGGSVQLMPRGAVRR</sequence>
<feature type="compositionally biased region" description="Polar residues" evidence="1">
    <location>
        <begin position="1"/>
        <end position="13"/>
    </location>
</feature>
<feature type="compositionally biased region" description="Basic and acidic residues" evidence="1">
    <location>
        <begin position="309"/>
        <end position="335"/>
    </location>
</feature>
<evidence type="ECO:0000313" key="3">
    <source>
        <dbReference type="EMBL" id="CAE4591768.1"/>
    </source>
</evidence>
<organism evidence="2">
    <name type="scientific">Alexandrium monilatum</name>
    <dbReference type="NCBI Taxonomy" id="311494"/>
    <lineage>
        <taxon>Eukaryota</taxon>
        <taxon>Sar</taxon>
        <taxon>Alveolata</taxon>
        <taxon>Dinophyceae</taxon>
        <taxon>Gonyaulacales</taxon>
        <taxon>Pyrocystaceae</taxon>
        <taxon>Alexandrium</taxon>
    </lineage>
</organism>
<feature type="region of interest" description="Disordered" evidence="1">
    <location>
        <begin position="1"/>
        <end position="112"/>
    </location>
</feature>
<proteinExistence type="predicted"/>
<evidence type="ECO:0000313" key="2">
    <source>
        <dbReference type="EMBL" id="CAE4591766.1"/>
    </source>
</evidence>
<accession>A0A6T1BD68</accession>
<feature type="compositionally biased region" description="Low complexity" evidence="1">
    <location>
        <begin position="240"/>
        <end position="256"/>
    </location>
</feature>
<dbReference type="AlphaFoldDB" id="A0A6T1BD68"/>
<evidence type="ECO:0000256" key="1">
    <source>
        <dbReference type="SAM" id="MobiDB-lite"/>
    </source>
</evidence>
<reference evidence="2" key="1">
    <citation type="submission" date="2021-01" db="EMBL/GenBank/DDBJ databases">
        <authorList>
            <person name="Corre E."/>
            <person name="Pelletier E."/>
            <person name="Niang G."/>
            <person name="Scheremetjew M."/>
            <person name="Finn R."/>
            <person name="Kale V."/>
            <person name="Holt S."/>
            <person name="Cochrane G."/>
            <person name="Meng A."/>
            <person name="Brown T."/>
            <person name="Cohen L."/>
        </authorList>
    </citation>
    <scope>NUCLEOTIDE SEQUENCE</scope>
    <source>
        <strain evidence="2">CCMP3105</strain>
    </source>
</reference>